<sequence length="376" mass="42515">MTTIKDDFTYRDFSGKRHPRRFVVAAAIILAVLAVLGLAAVAVNANRQASFNARMTELAGVPPTLNIPTPTPTDIPTATPEPSPTVDPCTYDTSYWSLTPIEPAYTGSPEPHLYRLPECAYEGLKKAVAFTLLRSSGGWIFPELYQALGHDYGYPYPYIAGVLVNTETQSDVWYSPITQESPFYNRAWDFDPATRENRSQYVLSGCYKDVRIYIQPPGEYRDLPYGCTVAEFIPYDPVVVLALEAPDEKHLKAFDPSLMSNYPNVDPKAAGYKIERYYGYLGNGVWMYLGFNKHTIQSYPTREQYDMNLKVYRLREPALPPMDLAWVEQEFGLAPKPVPWEVLDVPAEVNEPILKEIYAANTRFFRTVVIQMTSTP</sequence>
<keyword evidence="1" id="KW-1133">Transmembrane helix</keyword>
<protein>
    <submittedName>
        <fullName evidence="2">Uncharacterized protein</fullName>
    </submittedName>
</protein>
<accession>A0ABU3NRY5</accession>
<comment type="caution">
    <text evidence="2">The sequence shown here is derived from an EMBL/GenBank/DDBJ whole genome shotgun (WGS) entry which is preliminary data.</text>
</comment>
<dbReference type="Proteomes" id="UP001254165">
    <property type="component" value="Unassembled WGS sequence"/>
</dbReference>
<feature type="transmembrane region" description="Helical" evidence="1">
    <location>
        <begin position="21"/>
        <end position="43"/>
    </location>
</feature>
<gene>
    <name evidence="2" type="ORF">QYE77_15090</name>
</gene>
<organism evidence="2 3">
    <name type="scientific">Thermanaerothrix solaris</name>
    <dbReference type="NCBI Taxonomy" id="3058434"/>
    <lineage>
        <taxon>Bacteria</taxon>
        <taxon>Bacillati</taxon>
        <taxon>Chloroflexota</taxon>
        <taxon>Anaerolineae</taxon>
        <taxon>Anaerolineales</taxon>
        <taxon>Anaerolineaceae</taxon>
        <taxon>Thermanaerothrix</taxon>
    </lineage>
</organism>
<proteinExistence type="predicted"/>
<dbReference type="RefSeq" id="WP_315626246.1">
    <property type="nucleotide sequence ID" value="NZ_JAUHMF010000010.1"/>
</dbReference>
<keyword evidence="3" id="KW-1185">Reference proteome</keyword>
<name>A0ABU3NRY5_9CHLR</name>
<reference evidence="2 3" key="1">
    <citation type="submission" date="2023-07" db="EMBL/GenBank/DDBJ databases">
        <title>Novel species of Thermanaerothrix with wide hydrolytic capabilities.</title>
        <authorList>
            <person name="Zayulina K.S."/>
            <person name="Podosokorskaya O.A."/>
            <person name="Elcheninov A.G."/>
        </authorList>
    </citation>
    <scope>NUCLEOTIDE SEQUENCE [LARGE SCALE GENOMIC DNA]</scope>
    <source>
        <strain evidence="2 3">4228-RoL</strain>
        <plasmid evidence="2">p4228-RoL</plasmid>
    </source>
</reference>
<dbReference type="EMBL" id="JAUHMF010000010">
    <property type="protein sequence ID" value="MDT8899589.1"/>
    <property type="molecule type" value="Genomic_DNA"/>
</dbReference>
<keyword evidence="1" id="KW-0812">Transmembrane</keyword>
<evidence type="ECO:0000313" key="2">
    <source>
        <dbReference type="EMBL" id="MDT8899589.1"/>
    </source>
</evidence>
<keyword evidence="2" id="KW-0614">Plasmid</keyword>
<evidence type="ECO:0000313" key="3">
    <source>
        <dbReference type="Proteomes" id="UP001254165"/>
    </source>
</evidence>
<evidence type="ECO:0000256" key="1">
    <source>
        <dbReference type="SAM" id="Phobius"/>
    </source>
</evidence>
<geneLocation type="plasmid" evidence="2">
    <name>p4228-RoL</name>
</geneLocation>
<keyword evidence="1" id="KW-0472">Membrane</keyword>